<protein>
    <recommendedName>
        <fullName evidence="2">PRONE domain-containing protein</fullName>
    </recommendedName>
</protein>
<evidence type="ECO:0000256" key="1">
    <source>
        <dbReference type="PROSITE-ProRule" id="PRU00663"/>
    </source>
</evidence>
<sequence length="85" mass="9802">MHGLHKQKLKAALAINGNVVAEMDILAAYIKTLPKMKQHLNDPKSKRKSWGGKVKGFVANRERNMFLKTLWHSLRLRFPAFHKLP</sequence>
<dbReference type="AlphaFoldDB" id="A0A8X8Y5U7"/>
<proteinExistence type="predicted"/>
<accession>A0A8X8Y5U7</accession>
<dbReference type="EMBL" id="PNBA02000005">
    <property type="protein sequence ID" value="KAG6424612.1"/>
    <property type="molecule type" value="Genomic_DNA"/>
</dbReference>
<gene>
    <name evidence="3" type="ORF">SASPL_115030</name>
</gene>
<evidence type="ECO:0000313" key="3">
    <source>
        <dbReference type="EMBL" id="KAG6424612.1"/>
    </source>
</evidence>
<evidence type="ECO:0000259" key="2">
    <source>
        <dbReference type="PROSITE" id="PS51334"/>
    </source>
</evidence>
<dbReference type="GO" id="GO:0005085">
    <property type="term" value="F:guanyl-nucleotide exchange factor activity"/>
    <property type="evidence" value="ECO:0007669"/>
    <property type="project" value="UniProtKB-UniRule"/>
</dbReference>
<dbReference type="PROSITE" id="PS51334">
    <property type="entry name" value="PRONE"/>
    <property type="match status" value="1"/>
</dbReference>
<name>A0A8X8Y5U7_SALSN</name>
<organism evidence="3">
    <name type="scientific">Salvia splendens</name>
    <name type="common">Scarlet sage</name>
    <dbReference type="NCBI Taxonomy" id="180675"/>
    <lineage>
        <taxon>Eukaryota</taxon>
        <taxon>Viridiplantae</taxon>
        <taxon>Streptophyta</taxon>
        <taxon>Embryophyta</taxon>
        <taxon>Tracheophyta</taxon>
        <taxon>Spermatophyta</taxon>
        <taxon>Magnoliopsida</taxon>
        <taxon>eudicotyledons</taxon>
        <taxon>Gunneridae</taxon>
        <taxon>Pentapetalae</taxon>
        <taxon>asterids</taxon>
        <taxon>lamiids</taxon>
        <taxon>Lamiales</taxon>
        <taxon>Lamiaceae</taxon>
        <taxon>Nepetoideae</taxon>
        <taxon>Mentheae</taxon>
        <taxon>Salviinae</taxon>
        <taxon>Salvia</taxon>
        <taxon>Salvia subgen. Calosphace</taxon>
        <taxon>core Calosphace</taxon>
    </lineage>
</organism>
<keyword evidence="4" id="KW-1185">Reference proteome</keyword>
<dbReference type="Proteomes" id="UP000298416">
    <property type="component" value="Unassembled WGS sequence"/>
</dbReference>
<reference evidence="3" key="2">
    <citation type="submission" date="2020-08" db="EMBL/GenBank/DDBJ databases">
        <title>Plant Genome Project.</title>
        <authorList>
            <person name="Zhang R.-G."/>
        </authorList>
    </citation>
    <scope>NUCLEOTIDE SEQUENCE</scope>
    <source>
        <strain evidence="3">Huo1</strain>
        <tissue evidence="3">Leaf</tissue>
    </source>
</reference>
<dbReference type="InterPro" id="IPR005512">
    <property type="entry name" value="PRONE_dom"/>
</dbReference>
<feature type="domain" description="PRONE" evidence="2">
    <location>
        <begin position="1"/>
        <end position="85"/>
    </location>
</feature>
<comment type="caution">
    <text evidence="3">The sequence shown here is derived from an EMBL/GenBank/DDBJ whole genome shotgun (WGS) entry which is preliminary data.</text>
</comment>
<keyword evidence="1" id="KW-0344">Guanine-nucleotide releasing factor</keyword>
<evidence type="ECO:0000313" key="4">
    <source>
        <dbReference type="Proteomes" id="UP000298416"/>
    </source>
</evidence>
<reference evidence="3" key="1">
    <citation type="submission" date="2018-01" db="EMBL/GenBank/DDBJ databases">
        <authorList>
            <person name="Mao J.F."/>
        </authorList>
    </citation>
    <scope>NUCLEOTIDE SEQUENCE</scope>
    <source>
        <strain evidence="3">Huo1</strain>
        <tissue evidence="3">Leaf</tissue>
    </source>
</reference>